<feature type="region of interest" description="Disordered" evidence="6">
    <location>
        <begin position="428"/>
        <end position="453"/>
    </location>
</feature>
<evidence type="ECO:0000256" key="6">
    <source>
        <dbReference type="SAM" id="MobiDB-lite"/>
    </source>
</evidence>
<dbReference type="GO" id="GO:0032934">
    <property type="term" value="F:sterol binding"/>
    <property type="evidence" value="ECO:0007669"/>
    <property type="project" value="TreeGrafter"/>
</dbReference>
<evidence type="ECO:0000259" key="8">
    <source>
        <dbReference type="Pfam" id="PF20237"/>
    </source>
</evidence>
<reference evidence="9 10" key="1">
    <citation type="journal article" date="2018" name="IMA Fungus">
        <title>IMA Genome-F 9: Draft genome sequence of Annulohypoxylon stygium, Aspergillus mulundensis, Berkeleyomyces basicola (syn. Thielaviopsis basicola), Ceratocystis smalleyi, two Cercospora beticola strains, Coleophoma cylindrospora, Fusarium fracticaudum, Phialophora cf. hyalina, and Morchella septimelata.</title>
        <authorList>
            <person name="Wingfield B.D."/>
            <person name="Bills G.F."/>
            <person name="Dong Y."/>
            <person name="Huang W."/>
            <person name="Nel W.J."/>
            <person name="Swalarsk-Parry B.S."/>
            <person name="Vaghefi N."/>
            <person name="Wilken P.M."/>
            <person name="An Z."/>
            <person name="de Beer Z.W."/>
            <person name="De Vos L."/>
            <person name="Chen L."/>
            <person name="Duong T.A."/>
            <person name="Gao Y."/>
            <person name="Hammerbacher A."/>
            <person name="Kikkert J.R."/>
            <person name="Li Y."/>
            <person name="Li H."/>
            <person name="Li K."/>
            <person name="Li Q."/>
            <person name="Liu X."/>
            <person name="Ma X."/>
            <person name="Naidoo K."/>
            <person name="Pethybridge S.J."/>
            <person name="Sun J."/>
            <person name="Steenkamp E.T."/>
            <person name="van der Nest M.A."/>
            <person name="van Wyk S."/>
            <person name="Wingfield M.J."/>
            <person name="Xiong C."/>
            <person name="Yue Q."/>
            <person name="Zhang X."/>
        </authorList>
    </citation>
    <scope>NUCLEOTIDE SEQUENCE [LARGE SCALE GENOMIC DNA]</scope>
    <source>
        <strain evidence="9 10">BP 5553</strain>
    </source>
</reference>
<feature type="region of interest" description="Disordered" evidence="6">
    <location>
        <begin position="1"/>
        <end position="128"/>
    </location>
</feature>
<feature type="compositionally biased region" description="Basic and acidic residues" evidence="6">
    <location>
        <begin position="1"/>
        <end position="17"/>
    </location>
</feature>
<dbReference type="EMBL" id="NPIC01000004">
    <property type="protein sequence ID" value="RDL36867.1"/>
    <property type="molecule type" value="Genomic_DNA"/>
</dbReference>
<dbReference type="Proteomes" id="UP000254866">
    <property type="component" value="Unassembled WGS sequence"/>
</dbReference>
<dbReference type="InterPro" id="IPR046529">
    <property type="entry name" value="DUF6594"/>
</dbReference>
<dbReference type="InterPro" id="IPR018494">
    <property type="entry name" value="Oxysterol-bd_CS"/>
</dbReference>
<evidence type="ECO:0000256" key="7">
    <source>
        <dbReference type="SAM" id="Phobius"/>
    </source>
</evidence>
<dbReference type="InterPro" id="IPR000648">
    <property type="entry name" value="Oxysterol-bd"/>
</dbReference>
<evidence type="ECO:0000256" key="2">
    <source>
        <dbReference type="ARBA" id="ARBA00022448"/>
    </source>
</evidence>
<dbReference type="STRING" id="2656787.A0A370TMX9"/>
<dbReference type="Pfam" id="PF20237">
    <property type="entry name" value="DUF6594"/>
    <property type="match status" value="1"/>
</dbReference>
<sequence>MLWGNEREREYVRDRRGGSGSSRRRSASPSPALERDKYSPSPPPRSEPPPMGGQPLPDYEKDDTHERNHRGDSEHSSSVTNQEEPKYSESREREHVGFAPGTKEPPQIPHEYDDRDIERGPDPGRRISPEERAFSTALSRSLYSREIYGEFDYPSGALRYLSAIGIKPSSGRTKVGKVNLAVMMRMYLSTIRRDLIIFASRCEDRRDASLERMDHDSMMEAGKLLETYCGAIENYKKMCEYQFEGENDPFILDSQHGLNFQAMVDAELIHNSSISTFQPRRNRPYDGSRGAKNKREVIYTFFMALLGGSALLAPMVLMTLKKSLHLTVITVCVSVVIVSGALALFSRKSAFEILGLTAAYAAVLVVFPWKGSSEVAARLEAEAKMRYSSGDDLKKKDMGCSNHQHKPQHTEARLYSASSVPLFRSVARSQQNDEGRVQPSNTPPKFQPTTAGAGAAAAVCTRAVQPIYSSTTPPTTAELPVSPSAAFSLEPERAANMVSLVHSHRRASAASNRSSIDDRSSPGTPDDDTTVVEPDQGNVAAWCGSESSGAADLYTGAQNFMAHPETLLPMPEIDDPVQRFVSVVKFYLSGWHIRPAGVKKPLNPILGERYTCYWEFPDNTKGYYISEQTSHHPPKSSYFYMAPEHHIRIDGTLKPRSKFLGNSAASLMEGIAILRFLNRGGPKGESYIISQPNMYARGILFGKMKYELGDHSFVRCPELGLSADVEFKTKGYFGGTYNAIGGTIKNDKTGEILYELSGMWTGEMFIKDMRTGKKELLFDATHARHTPPMVRPLEEQDDRESQKLWRKTAEAVKQRNHELATDEKTKIEDMQRDEAARRAEEGVEWTPKLFRPVRGGPGGPDEGEEDLDWILNANIDGDTPEKQTQQILAVAPILRDQNYNEKNPIPQHHPTSQAPTTSQITEPTPDLSSNGDSNLIDFGQNDAAPKAPVGAFTSQPDKKIKDVLQATSTISAPETPLIHFQDEMKRDLPAVDQSALVRKDTDTHSIDEFVDAEG</sequence>
<evidence type="ECO:0000256" key="1">
    <source>
        <dbReference type="ARBA" id="ARBA00008842"/>
    </source>
</evidence>
<dbReference type="RefSeq" id="XP_031869523.1">
    <property type="nucleotide sequence ID" value="XM_032014842.1"/>
</dbReference>
<feature type="compositionally biased region" description="Basic and acidic residues" evidence="6">
    <location>
        <begin position="83"/>
        <end position="96"/>
    </location>
</feature>
<organism evidence="9 10">
    <name type="scientific">Venustampulla echinocandica</name>
    <dbReference type="NCBI Taxonomy" id="2656787"/>
    <lineage>
        <taxon>Eukaryota</taxon>
        <taxon>Fungi</taxon>
        <taxon>Dikarya</taxon>
        <taxon>Ascomycota</taxon>
        <taxon>Pezizomycotina</taxon>
        <taxon>Leotiomycetes</taxon>
        <taxon>Helotiales</taxon>
        <taxon>Pleuroascaceae</taxon>
        <taxon>Venustampulla</taxon>
    </lineage>
</organism>
<dbReference type="PANTHER" id="PTHR10972:SF102">
    <property type="entry name" value="OXYSTEROL-BINDING PROTEIN"/>
    <property type="match status" value="1"/>
</dbReference>
<evidence type="ECO:0000313" key="10">
    <source>
        <dbReference type="Proteomes" id="UP000254866"/>
    </source>
</evidence>
<evidence type="ECO:0000256" key="3">
    <source>
        <dbReference type="ARBA" id="ARBA00023055"/>
    </source>
</evidence>
<comment type="caution">
    <text evidence="9">The sequence shown here is derived from an EMBL/GenBank/DDBJ whole genome shotgun (WGS) entry which is preliminary data.</text>
</comment>
<feature type="domain" description="DUF6594" evidence="8">
    <location>
        <begin position="288"/>
        <end position="365"/>
    </location>
</feature>
<evidence type="ECO:0000256" key="4">
    <source>
        <dbReference type="ARBA" id="ARBA00023121"/>
    </source>
</evidence>
<accession>A0A370TMX9</accession>
<dbReference type="Pfam" id="PF01237">
    <property type="entry name" value="Oxysterol_BP"/>
    <property type="match status" value="1"/>
</dbReference>
<dbReference type="OrthoDB" id="14833at2759"/>
<keyword evidence="10" id="KW-1185">Reference proteome</keyword>
<keyword evidence="2" id="KW-0813">Transport</keyword>
<name>A0A370TMX9_9HELO</name>
<keyword evidence="7" id="KW-0812">Transmembrane</keyword>
<feature type="compositionally biased region" description="Basic and acidic residues" evidence="6">
    <location>
        <begin position="58"/>
        <end position="75"/>
    </location>
</feature>
<keyword evidence="3" id="KW-0445">Lipid transport</keyword>
<dbReference type="AlphaFoldDB" id="A0A370TMX9"/>
<gene>
    <name evidence="9" type="ORF">BP5553_06219</name>
</gene>
<comment type="similarity">
    <text evidence="1 5">Belongs to the OSBP family.</text>
</comment>
<feature type="compositionally biased region" description="Basic and acidic residues" evidence="6">
    <location>
        <begin position="110"/>
        <end position="128"/>
    </location>
</feature>
<dbReference type="GeneID" id="43599068"/>
<dbReference type="FunFam" id="3.30.70.3490:FF:000020">
    <property type="entry name" value="Oxysterol binding protein (Osh7), putative"/>
    <property type="match status" value="1"/>
</dbReference>
<dbReference type="Gene3D" id="3.30.70.3490">
    <property type="match status" value="1"/>
</dbReference>
<dbReference type="PANTHER" id="PTHR10972">
    <property type="entry name" value="OXYSTEROL-BINDING PROTEIN-RELATED"/>
    <property type="match status" value="1"/>
</dbReference>
<feature type="transmembrane region" description="Helical" evidence="7">
    <location>
        <begin position="297"/>
        <end position="317"/>
    </location>
</feature>
<dbReference type="GO" id="GO:0016020">
    <property type="term" value="C:membrane"/>
    <property type="evidence" value="ECO:0007669"/>
    <property type="project" value="TreeGrafter"/>
</dbReference>
<dbReference type="PROSITE" id="PS01013">
    <property type="entry name" value="OSBP"/>
    <property type="match status" value="1"/>
</dbReference>
<feature type="compositionally biased region" description="Pro residues" evidence="6">
    <location>
        <begin position="40"/>
        <end position="52"/>
    </location>
</feature>
<dbReference type="Gene3D" id="2.40.160.120">
    <property type="match status" value="1"/>
</dbReference>
<feature type="compositionally biased region" description="Polar residues" evidence="6">
    <location>
        <begin position="909"/>
        <end position="933"/>
    </location>
</feature>
<feature type="region of interest" description="Disordered" evidence="6">
    <location>
        <begin position="502"/>
        <end position="534"/>
    </location>
</feature>
<proteinExistence type="inferred from homology"/>
<feature type="transmembrane region" description="Helical" evidence="7">
    <location>
        <begin position="323"/>
        <end position="344"/>
    </location>
</feature>
<keyword evidence="7" id="KW-1133">Transmembrane helix</keyword>
<dbReference type="GO" id="GO:0005829">
    <property type="term" value="C:cytosol"/>
    <property type="evidence" value="ECO:0007669"/>
    <property type="project" value="TreeGrafter"/>
</dbReference>
<dbReference type="SUPFAM" id="SSF144000">
    <property type="entry name" value="Oxysterol-binding protein-like"/>
    <property type="match status" value="1"/>
</dbReference>
<dbReference type="GO" id="GO:0032541">
    <property type="term" value="C:cortical endoplasmic reticulum"/>
    <property type="evidence" value="ECO:0007669"/>
    <property type="project" value="TreeGrafter"/>
</dbReference>
<keyword evidence="4" id="KW-0446">Lipid-binding</keyword>
<keyword evidence="7" id="KW-0472">Membrane</keyword>
<evidence type="ECO:0000313" key="9">
    <source>
        <dbReference type="EMBL" id="RDL36867.1"/>
    </source>
</evidence>
<dbReference type="InterPro" id="IPR037239">
    <property type="entry name" value="OSBP_sf"/>
</dbReference>
<dbReference type="GO" id="GO:0006869">
    <property type="term" value="P:lipid transport"/>
    <property type="evidence" value="ECO:0007669"/>
    <property type="project" value="UniProtKB-KW"/>
</dbReference>
<evidence type="ECO:0000256" key="5">
    <source>
        <dbReference type="RuleBase" id="RU003844"/>
    </source>
</evidence>
<protein>
    <recommendedName>
        <fullName evidence="8">DUF6594 domain-containing protein</fullName>
    </recommendedName>
</protein>
<feature type="transmembrane region" description="Helical" evidence="7">
    <location>
        <begin position="351"/>
        <end position="369"/>
    </location>
</feature>
<dbReference type="FunFam" id="2.40.160.120:FF:000007">
    <property type="entry name" value="Oxysterol binding protein"/>
    <property type="match status" value="1"/>
</dbReference>
<feature type="region of interest" description="Disordered" evidence="6">
    <location>
        <begin position="899"/>
        <end position="935"/>
    </location>
</feature>